<sequence length="79" mass="8556">MCIYYGGVLRRGNKDANTSIPPGSLDASDFPLCGEERFSGLEISIILVMDVPCVILLAVLRDICQSCPLSLSPSFSMQM</sequence>
<protein>
    <submittedName>
        <fullName evidence="1">Uncharacterized protein</fullName>
    </submittedName>
</protein>
<gene>
    <name evidence="1" type="ORF">E2C01_102181</name>
</gene>
<keyword evidence="2" id="KW-1185">Reference proteome</keyword>
<accession>A0A5B7KCH3</accession>
<evidence type="ECO:0000313" key="1">
    <source>
        <dbReference type="EMBL" id="MPD06373.1"/>
    </source>
</evidence>
<name>A0A5B7KCH3_PORTR</name>
<organism evidence="1 2">
    <name type="scientific">Portunus trituberculatus</name>
    <name type="common">Swimming crab</name>
    <name type="synonym">Neptunus trituberculatus</name>
    <dbReference type="NCBI Taxonomy" id="210409"/>
    <lineage>
        <taxon>Eukaryota</taxon>
        <taxon>Metazoa</taxon>
        <taxon>Ecdysozoa</taxon>
        <taxon>Arthropoda</taxon>
        <taxon>Crustacea</taxon>
        <taxon>Multicrustacea</taxon>
        <taxon>Malacostraca</taxon>
        <taxon>Eumalacostraca</taxon>
        <taxon>Eucarida</taxon>
        <taxon>Decapoda</taxon>
        <taxon>Pleocyemata</taxon>
        <taxon>Brachyura</taxon>
        <taxon>Eubrachyura</taxon>
        <taxon>Portunoidea</taxon>
        <taxon>Portunidae</taxon>
        <taxon>Portuninae</taxon>
        <taxon>Portunus</taxon>
    </lineage>
</organism>
<proteinExistence type="predicted"/>
<reference evidence="1 2" key="1">
    <citation type="submission" date="2019-05" db="EMBL/GenBank/DDBJ databases">
        <title>Another draft genome of Portunus trituberculatus and its Hox gene families provides insights of decapod evolution.</title>
        <authorList>
            <person name="Jeong J.-H."/>
            <person name="Song I."/>
            <person name="Kim S."/>
            <person name="Choi T."/>
            <person name="Kim D."/>
            <person name="Ryu S."/>
            <person name="Kim W."/>
        </authorList>
    </citation>
    <scope>NUCLEOTIDE SEQUENCE [LARGE SCALE GENOMIC DNA]</scope>
    <source>
        <tissue evidence="1">Muscle</tissue>
    </source>
</reference>
<comment type="caution">
    <text evidence="1">The sequence shown here is derived from an EMBL/GenBank/DDBJ whole genome shotgun (WGS) entry which is preliminary data.</text>
</comment>
<dbReference type="EMBL" id="VSRR010150836">
    <property type="protein sequence ID" value="MPD06373.1"/>
    <property type="molecule type" value="Genomic_DNA"/>
</dbReference>
<dbReference type="Proteomes" id="UP000324222">
    <property type="component" value="Unassembled WGS sequence"/>
</dbReference>
<dbReference type="AlphaFoldDB" id="A0A5B7KCH3"/>
<evidence type="ECO:0000313" key="2">
    <source>
        <dbReference type="Proteomes" id="UP000324222"/>
    </source>
</evidence>